<protein>
    <submittedName>
        <fullName evidence="2">Uncharacterized protein</fullName>
    </submittedName>
</protein>
<sequence length="117" mass="12962">MAGNKAKYNLRKGDRRKKKIFKDPKGERRNHVLSKKKERAVIRQLRHQLKAEGIPKATIDEVLPTKKQLKQAQKQQQQQLALEAPAAPSLENDMDISGGAVGEGVGITLGAPTVFRA</sequence>
<name>F2TVR8_SALR5</name>
<dbReference type="Proteomes" id="UP000007799">
    <property type="component" value="Unassembled WGS sequence"/>
</dbReference>
<dbReference type="EMBL" id="GL832955">
    <property type="protein sequence ID" value="EGD72164.1"/>
    <property type="molecule type" value="Genomic_DNA"/>
</dbReference>
<dbReference type="InParanoid" id="F2TVR8"/>
<reference evidence="2" key="1">
    <citation type="submission" date="2009-08" db="EMBL/GenBank/DDBJ databases">
        <title>Annotation of Salpingoeca rosetta.</title>
        <authorList>
            <consortium name="The Broad Institute Genome Sequencing Platform"/>
            <person name="Russ C."/>
            <person name="Cuomo C."/>
            <person name="Burger G."/>
            <person name="Gray M.W."/>
            <person name="Holland P.W.H."/>
            <person name="King N."/>
            <person name="Lang F.B.F."/>
            <person name="Roger A.J."/>
            <person name="Ruiz-Trillo I."/>
            <person name="Young S.K."/>
            <person name="Zeng Q."/>
            <person name="Gargeya S."/>
            <person name="Alvarado L."/>
            <person name="Berlin A."/>
            <person name="Chapman S.B."/>
            <person name="Chen Z."/>
            <person name="Freedman E."/>
            <person name="Gellesch M."/>
            <person name="Goldberg J."/>
            <person name="Griggs A."/>
            <person name="Gujja S."/>
            <person name="Heilman E."/>
            <person name="Heiman D."/>
            <person name="Howarth C."/>
            <person name="Mehta T."/>
            <person name="Neiman D."/>
            <person name="Pearson M."/>
            <person name="Roberts A."/>
            <person name="Saif S."/>
            <person name="Shea T."/>
            <person name="Shenoy N."/>
            <person name="Sisk P."/>
            <person name="Stolte C."/>
            <person name="Sykes S."/>
            <person name="White J."/>
            <person name="Yandava C."/>
            <person name="Haas B."/>
            <person name="Nusbaum C."/>
            <person name="Birren B."/>
        </authorList>
    </citation>
    <scope>NUCLEOTIDE SEQUENCE [LARGE SCALE GENOMIC DNA]</scope>
    <source>
        <strain evidence="2">ATCC 50818</strain>
    </source>
</reference>
<gene>
    <name evidence="2" type="ORF">PTSG_00185</name>
</gene>
<feature type="region of interest" description="Disordered" evidence="1">
    <location>
        <begin position="1"/>
        <end position="29"/>
    </location>
</feature>
<feature type="compositionally biased region" description="Basic residues" evidence="1">
    <location>
        <begin position="8"/>
        <end position="20"/>
    </location>
</feature>
<dbReference type="AlphaFoldDB" id="F2TVR8"/>
<accession>F2TVR8</accession>
<proteinExistence type="predicted"/>
<keyword evidence="3" id="KW-1185">Reference proteome</keyword>
<evidence type="ECO:0000313" key="2">
    <source>
        <dbReference type="EMBL" id="EGD72164.1"/>
    </source>
</evidence>
<feature type="region of interest" description="Disordered" evidence="1">
    <location>
        <begin position="70"/>
        <end position="97"/>
    </location>
</feature>
<organism evidence="3">
    <name type="scientific">Salpingoeca rosetta (strain ATCC 50818 / BSB-021)</name>
    <dbReference type="NCBI Taxonomy" id="946362"/>
    <lineage>
        <taxon>Eukaryota</taxon>
        <taxon>Choanoflagellata</taxon>
        <taxon>Craspedida</taxon>
        <taxon>Salpingoecidae</taxon>
        <taxon>Salpingoeca</taxon>
    </lineage>
</organism>
<feature type="compositionally biased region" description="Low complexity" evidence="1">
    <location>
        <begin position="70"/>
        <end position="82"/>
    </location>
</feature>
<evidence type="ECO:0000313" key="3">
    <source>
        <dbReference type="Proteomes" id="UP000007799"/>
    </source>
</evidence>
<dbReference type="GeneID" id="16067914"/>
<dbReference type="RefSeq" id="XP_004998736.1">
    <property type="nucleotide sequence ID" value="XM_004998679.1"/>
</dbReference>
<evidence type="ECO:0000256" key="1">
    <source>
        <dbReference type="SAM" id="MobiDB-lite"/>
    </source>
</evidence>
<dbReference type="KEGG" id="sre:PTSG_00185"/>